<accession>A0ABW4KQE4</accession>
<keyword evidence="5" id="KW-0732">Signal</keyword>
<feature type="domain" description="Peptidase M16 C-terminal" evidence="7">
    <location>
        <begin position="221"/>
        <end position="405"/>
    </location>
</feature>
<dbReference type="Gene3D" id="3.30.830.10">
    <property type="entry name" value="Metalloenzyme, LuxS/M16 peptidase-like"/>
    <property type="match status" value="2"/>
</dbReference>
<dbReference type="InterPro" id="IPR001431">
    <property type="entry name" value="Pept_M16_Zn_BS"/>
</dbReference>
<feature type="region of interest" description="Disordered" evidence="4">
    <location>
        <begin position="471"/>
        <end position="493"/>
    </location>
</feature>
<evidence type="ECO:0000256" key="5">
    <source>
        <dbReference type="SAM" id="SignalP"/>
    </source>
</evidence>
<comment type="cofactor">
    <cofactor evidence="1">
        <name>Zn(2+)</name>
        <dbReference type="ChEBI" id="CHEBI:29105"/>
    </cofactor>
</comment>
<proteinExistence type="inferred from homology"/>
<feature type="compositionally biased region" description="Low complexity" evidence="4">
    <location>
        <begin position="472"/>
        <end position="493"/>
    </location>
</feature>
<dbReference type="InterPro" id="IPR007863">
    <property type="entry name" value="Peptidase_M16_C"/>
</dbReference>
<protein>
    <submittedName>
        <fullName evidence="8">M16 family metallopeptidase</fullName>
    </submittedName>
</protein>
<sequence length="493" mass="52830">MTLIAPPVFRRASVPLAAAVLVAALAGCAATPAPSGSAAAPAAATAQPAATAAGVQQFTLDNGLTLIVKPDRRAPTAVHMLWVRVGSVDEHNGTTGVAHVLEHMMFKGTDTLAPGEFSRRVAELGGRENAFTNRDYTGYYQQVPANRLPEVMALEANRFAHNRWSDDEFAKEIEVIKEERRMRTDDNPRALMAEQLMAGTFVASPYRQPVVGWMGDLDAMKAQDARDFYQHWYTPANAAVVVVGDVDPQAVLALARKTYGAVPARAVPPRKPQPEPAQKGVRRLWVKAPAEQAVVALAFKVPQMDSLEPSPTNDDALALTVLSAVLDGYSGARLDRALTQGPKRVADSASASNGLFGRGPQLFMLTGVPSAGKKPEQVEAALRAEVARVAKDGVSEAELARVKTQWVASEVYKRDSVMGQAQELGGLWVQGLPLDADARLTQRLRSVTAAQVQAVAKKYFGDDQLTVATLVPQPRDPAAPARPQQAMPAGDMR</sequence>
<dbReference type="InterPro" id="IPR050361">
    <property type="entry name" value="MPP/UQCRC_Complex"/>
</dbReference>
<reference evidence="9" key="1">
    <citation type="journal article" date="2019" name="Int. J. Syst. Evol. Microbiol.">
        <title>The Global Catalogue of Microorganisms (GCM) 10K type strain sequencing project: providing services to taxonomists for standard genome sequencing and annotation.</title>
        <authorList>
            <consortium name="The Broad Institute Genomics Platform"/>
            <consortium name="The Broad Institute Genome Sequencing Center for Infectious Disease"/>
            <person name="Wu L."/>
            <person name="Ma J."/>
        </authorList>
    </citation>
    <scope>NUCLEOTIDE SEQUENCE [LARGE SCALE GENOMIC DNA]</scope>
    <source>
        <strain evidence="9">LMG 29247</strain>
    </source>
</reference>
<evidence type="ECO:0000313" key="9">
    <source>
        <dbReference type="Proteomes" id="UP001597304"/>
    </source>
</evidence>
<evidence type="ECO:0000256" key="3">
    <source>
        <dbReference type="RuleBase" id="RU004447"/>
    </source>
</evidence>
<organism evidence="8 9">
    <name type="scientific">Ottowia flava</name>
    <dbReference type="NCBI Taxonomy" id="2675430"/>
    <lineage>
        <taxon>Bacteria</taxon>
        <taxon>Pseudomonadati</taxon>
        <taxon>Pseudomonadota</taxon>
        <taxon>Betaproteobacteria</taxon>
        <taxon>Burkholderiales</taxon>
        <taxon>Comamonadaceae</taxon>
        <taxon>Ottowia</taxon>
    </lineage>
</organism>
<gene>
    <name evidence="8" type="ORF">ACFSF0_05325</name>
</gene>
<evidence type="ECO:0000256" key="4">
    <source>
        <dbReference type="SAM" id="MobiDB-lite"/>
    </source>
</evidence>
<dbReference type="SUPFAM" id="SSF63411">
    <property type="entry name" value="LuxS/MPP-like metallohydrolase"/>
    <property type="match status" value="2"/>
</dbReference>
<evidence type="ECO:0000259" key="7">
    <source>
        <dbReference type="Pfam" id="PF05193"/>
    </source>
</evidence>
<dbReference type="RefSeq" id="WP_147915038.1">
    <property type="nucleotide sequence ID" value="NZ_JBHUEJ010000014.1"/>
</dbReference>
<dbReference type="Proteomes" id="UP001597304">
    <property type="component" value="Unassembled WGS sequence"/>
</dbReference>
<feature type="domain" description="Peptidase M16 N-terminal" evidence="6">
    <location>
        <begin position="72"/>
        <end position="210"/>
    </location>
</feature>
<dbReference type="PROSITE" id="PS00143">
    <property type="entry name" value="INSULINASE"/>
    <property type="match status" value="1"/>
</dbReference>
<dbReference type="PANTHER" id="PTHR11851:SF49">
    <property type="entry name" value="MITOCHONDRIAL-PROCESSING PEPTIDASE SUBUNIT ALPHA"/>
    <property type="match status" value="1"/>
</dbReference>
<name>A0ABW4KQE4_9BURK</name>
<comment type="caution">
    <text evidence="8">The sequence shown here is derived from an EMBL/GenBank/DDBJ whole genome shotgun (WGS) entry which is preliminary data.</text>
</comment>
<evidence type="ECO:0000259" key="6">
    <source>
        <dbReference type="Pfam" id="PF00675"/>
    </source>
</evidence>
<evidence type="ECO:0000256" key="1">
    <source>
        <dbReference type="ARBA" id="ARBA00001947"/>
    </source>
</evidence>
<feature type="chain" id="PRO_5047383759" evidence="5">
    <location>
        <begin position="30"/>
        <end position="493"/>
    </location>
</feature>
<dbReference type="EMBL" id="JBHUEJ010000014">
    <property type="protein sequence ID" value="MFD1710014.1"/>
    <property type="molecule type" value="Genomic_DNA"/>
</dbReference>
<dbReference type="InterPro" id="IPR011249">
    <property type="entry name" value="Metalloenz_LuxS/M16"/>
</dbReference>
<comment type="similarity">
    <text evidence="2 3">Belongs to the peptidase M16 family.</text>
</comment>
<evidence type="ECO:0000256" key="2">
    <source>
        <dbReference type="ARBA" id="ARBA00007261"/>
    </source>
</evidence>
<keyword evidence="9" id="KW-1185">Reference proteome</keyword>
<evidence type="ECO:0000313" key="8">
    <source>
        <dbReference type="EMBL" id="MFD1710014.1"/>
    </source>
</evidence>
<dbReference type="InterPro" id="IPR011765">
    <property type="entry name" value="Pept_M16_N"/>
</dbReference>
<feature type="signal peptide" evidence="5">
    <location>
        <begin position="1"/>
        <end position="29"/>
    </location>
</feature>
<dbReference type="Pfam" id="PF05193">
    <property type="entry name" value="Peptidase_M16_C"/>
    <property type="match status" value="1"/>
</dbReference>
<dbReference type="Pfam" id="PF00675">
    <property type="entry name" value="Peptidase_M16"/>
    <property type="match status" value="1"/>
</dbReference>
<dbReference type="PANTHER" id="PTHR11851">
    <property type="entry name" value="METALLOPROTEASE"/>
    <property type="match status" value="1"/>
</dbReference>